<dbReference type="EMBL" id="MU277613">
    <property type="protein sequence ID" value="KAI0054227.1"/>
    <property type="molecule type" value="Genomic_DNA"/>
</dbReference>
<reference evidence="1" key="2">
    <citation type="journal article" date="2022" name="New Phytol.">
        <title>Evolutionary transition to the ectomycorrhizal habit in the genomes of a hyperdiverse lineage of mushroom-forming fungi.</title>
        <authorList>
            <person name="Looney B."/>
            <person name="Miyauchi S."/>
            <person name="Morin E."/>
            <person name="Drula E."/>
            <person name="Courty P.E."/>
            <person name="Kohler A."/>
            <person name="Kuo A."/>
            <person name="LaButti K."/>
            <person name="Pangilinan J."/>
            <person name="Lipzen A."/>
            <person name="Riley R."/>
            <person name="Andreopoulos W."/>
            <person name="He G."/>
            <person name="Johnson J."/>
            <person name="Nolan M."/>
            <person name="Tritt A."/>
            <person name="Barry K.W."/>
            <person name="Grigoriev I.V."/>
            <person name="Nagy L.G."/>
            <person name="Hibbett D."/>
            <person name="Henrissat B."/>
            <person name="Matheny P.B."/>
            <person name="Labbe J."/>
            <person name="Martin F.M."/>
        </authorList>
    </citation>
    <scope>NUCLEOTIDE SEQUENCE</scope>
    <source>
        <strain evidence="1">HHB10654</strain>
    </source>
</reference>
<gene>
    <name evidence="1" type="ORF">BV25DRAFT_1833721</name>
</gene>
<comment type="caution">
    <text evidence="1">The sequence shown here is derived from an EMBL/GenBank/DDBJ whole genome shotgun (WGS) entry which is preliminary data.</text>
</comment>
<dbReference type="Proteomes" id="UP000814140">
    <property type="component" value="Unassembled WGS sequence"/>
</dbReference>
<sequence length="89" mass="9784">MGSGAWVRVPIALVHLLSGSRPMRQSPMRQSQGTPRALQTRPLSSSHFQFPSAPARISDPSARTRHARHDSSIVYVYYGIASLTVTDSH</sequence>
<organism evidence="1 2">
    <name type="scientific">Artomyces pyxidatus</name>
    <dbReference type="NCBI Taxonomy" id="48021"/>
    <lineage>
        <taxon>Eukaryota</taxon>
        <taxon>Fungi</taxon>
        <taxon>Dikarya</taxon>
        <taxon>Basidiomycota</taxon>
        <taxon>Agaricomycotina</taxon>
        <taxon>Agaricomycetes</taxon>
        <taxon>Russulales</taxon>
        <taxon>Auriscalpiaceae</taxon>
        <taxon>Artomyces</taxon>
    </lineage>
</organism>
<proteinExistence type="predicted"/>
<protein>
    <submittedName>
        <fullName evidence="1">Uncharacterized protein</fullName>
    </submittedName>
</protein>
<evidence type="ECO:0000313" key="2">
    <source>
        <dbReference type="Proteomes" id="UP000814140"/>
    </source>
</evidence>
<accession>A0ACB8SDC7</accession>
<name>A0ACB8SDC7_9AGAM</name>
<reference evidence="1" key="1">
    <citation type="submission" date="2021-03" db="EMBL/GenBank/DDBJ databases">
        <authorList>
            <consortium name="DOE Joint Genome Institute"/>
            <person name="Ahrendt S."/>
            <person name="Looney B.P."/>
            <person name="Miyauchi S."/>
            <person name="Morin E."/>
            <person name="Drula E."/>
            <person name="Courty P.E."/>
            <person name="Chicoki N."/>
            <person name="Fauchery L."/>
            <person name="Kohler A."/>
            <person name="Kuo A."/>
            <person name="Labutti K."/>
            <person name="Pangilinan J."/>
            <person name="Lipzen A."/>
            <person name="Riley R."/>
            <person name="Andreopoulos W."/>
            <person name="He G."/>
            <person name="Johnson J."/>
            <person name="Barry K.W."/>
            <person name="Grigoriev I.V."/>
            <person name="Nagy L."/>
            <person name="Hibbett D."/>
            <person name="Henrissat B."/>
            <person name="Matheny P.B."/>
            <person name="Labbe J."/>
            <person name="Martin F."/>
        </authorList>
    </citation>
    <scope>NUCLEOTIDE SEQUENCE</scope>
    <source>
        <strain evidence="1">HHB10654</strain>
    </source>
</reference>
<evidence type="ECO:0000313" key="1">
    <source>
        <dbReference type="EMBL" id="KAI0054227.1"/>
    </source>
</evidence>
<keyword evidence="2" id="KW-1185">Reference proteome</keyword>